<dbReference type="RefSeq" id="XP_005776619.1">
    <property type="nucleotide sequence ID" value="XM_005776562.1"/>
</dbReference>
<dbReference type="PaxDb" id="2903-EOD24190"/>
<feature type="region of interest" description="Disordered" evidence="1">
    <location>
        <begin position="1"/>
        <end position="55"/>
    </location>
</feature>
<sequence length="583" mass="62838">MRTLFGFVGRTPDPPRRQQSGTSTPEQPRRLRSSPRASSLSVVITEPPPQWERAPSIGLTAYEALARLAGQISKERKAGSVSALQATASEACDEEEANRPPKGSTLSDDDDRTSSPEDAVRIGPTVIIAVSESSGGASLPEARAEVALLQRLIPGEVLVHENPSADKLSGLLRDCTQLHLACHMRRGSTVFAFEFGRFAVTADTKPTTARDGRPARSQKFTLRDPDAAATEAICEAGIRLVPAGVPELYDGTRFPFCLSFELPALASPDEDSDSLARAKMHLRGYLRRTCGLSSFRDSDLEIDRLTAVWRIALFERDGFEITRANGGPGESLVEELRQRYGATHADFELRAVRRGSVLLTIVGAPAAFDLVARDSGFARAGLGGMALNGPVRLVNESEPLTNRLGGMALKEPVRLLALHAQVYGSRVAHAALLCPRRKGEAEVVVPPLPAGLSSLGYAQQMERVGAAYDALVWQSTGEDLGVGFGEDPAESRAQHLAAARRRARWQAARPATRAVTDAAGVFNRLSRRSSVESAAGRASGRRSQASASGRRSQDASGRRSQEELPPRRSSGAGAQQGWRWRWE</sequence>
<feature type="region of interest" description="Disordered" evidence="1">
    <location>
        <begin position="529"/>
        <end position="583"/>
    </location>
</feature>
<keyword evidence="3" id="KW-1185">Reference proteome</keyword>
<dbReference type="Proteomes" id="UP000013827">
    <property type="component" value="Unassembled WGS sequence"/>
</dbReference>
<accession>A0A0D3JL05</accession>
<dbReference type="EnsemblProtists" id="EOD24190">
    <property type="protein sequence ID" value="EOD24190"/>
    <property type="gene ID" value="EMIHUDRAFT_457817"/>
</dbReference>
<dbReference type="KEGG" id="ehx:EMIHUDRAFT_457817"/>
<dbReference type="GeneID" id="17269767"/>
<reference evidence="3" key="1">
    <citation type="journal article" date="2013" name="Nature">
        <title>Pan genome of the phytoplankton Emiliania underpins its global distribution.</title>
        <authorList>
            <person name="Read B.A."/>
            <person name="Kegel J."/>
            <person name="Klute M.J."/>
            <person name="Kuo A."/>
            <person name="Lefebvre S.C."/>
            <person name="Maumus F."/>
            <person name="Mayer C."/>
            <person name="Miller J."/>
            <person name="Monier A."/>
            <person name="Salamov A."/>
            <person name="Young J."/>
            <person name="Aguilar M."/>
            <person name="Claverie J.M."/>
            <person name="Frickenhaus S."/>
            <person name="Gonzalez K."/>
            <person name="Herman E.K."/>
            <person name="Lin Y.C."/>
            <person name="Napier J."/>
            <person name="Ogata H."/>
            <person name="Sarno A.F."/>
            <person name="Shmutz J."/>
            <person name="Schroeder D."/>
            <person name="de Vargas C."/>
            <person name="Verret F."/>
            <person name="von Dassow P."/>
            <person name="Valentin K."/>
            <person name="Van de Peer Y."/>
            <person name="Wheeler G."/>
            <person name="Dacks J.B."/>
            <person name="Delwiche C.F."/>
            <person name="Dyhrman S.T."/>
            <person name="Glockner G."/>
            <person name="John U."/>
            <person name="Richards T."/>
            <person name="Worden A.Z."/>
            <person name="Zhang X."/>
            <person name="Grigoriev I.V."/>
            <person name="Allen A.E."/>
            <person name="Bidle K."/>
            <person name="Borodovsky M."/>
            <person name="Bowler C."/>
            <person name="Brownlee C."/>
            <person name="Cock J.M."/>
            <person name="Elias M."/>
            <person name="Gladyshev V.N."/>
            <person name="Groth M."/>
            <person name="Guda C."/>
            <person name="Hadaegh A."/>
            <person name="Iglesias-Rodriguez M.D."/>
            <person name="Jenkins J."/>
            <person name="Jones B.M."/>
            <person name="Lawson T."/>
            <person name="Leese F."/>
            <person name="Lindquist E."/>
            <person name="Lobanov A."/>
            <person name="Lomsadze A."/>
            <person name="Malik S.B."/>
            <person name="Marsh M.E."/>
            <person name="Mackinder L."/>
            <person name="Mock T."/>
            <person name="Mueller-Roeber B."/>
            <person name="Pagarete A."/>
            <person name="Parker M."/>
            <person name="Probert I."/>
            <person name="Quesneville H."/>
            <person name="Raines C."/>
            <person name="Rensing S.A."/>
            <person name="Riano-Pachon D.M."/>
            <person name="Richier S."/>
            <person name="Rokitta S."/>
            <person name="Shiraiwa Y."/>
            <person name="Soanes D.M."/>
            <person name="van der Giezen M."/>
            <person name="Wahlund T.M."/>
            <person name="Williams B."/>
            <person name="Wilson W."/>
            <person name="Wolfe G."/>
            <person name="Wurch L.L."/>
        </authorList>
    </citation>
    <scope>NUCLEOTIDE SEQUENCE</scope>
</reference>
<evidence type="ECO:0000313" key="2">
    <source>
        <dbReference type="EnsemblProtists" id="EOD24190"/>
    </source>
</evidence>
<protein>
    <submittedName>
        <fullName evidence="2">Uncharacterized protein</fullName>
    </submittedName>
</protein>
<name>A0A0D3JL05_EMIH1</name>
<feature type="compositionally biased region" description="Basic and acidic residues" evidence="1">
    <location>
        <begin position="551"/>
        <end position="566"/>
    </location>
</feature>
<proteinExistence type="predicted"/>
<reference evidence="2" key="2">
    <citation type="submission" date="2024-10" db="UniProtKB">
        <authorList>
            <consortium name="EnsemblProtists"/>
        </authorList>
    </citation>
    <scope>IDENTIFICATION</scope>
</reference>
<feature type="compositionally biased region" description="Low complexity" evidence="1">
    <location>
        <begin position="531"/>
        <end position="550"/>
    </location>
</feature>
<organism evidence="2 3">
    <name type="scientific">Emiliania huxleyi (strain CCMP1516)</name>
    <dbReference type="NCBI Taxonomy" id="280463"/>
    <lineage>
        <taxon>Eukaryota</taxon>
        <taxon>Haptista</taxon>
        <taxon>Haptophyta</taxon>
        <taxon>Prymnesiophyceae</taxon>
        <taxon>Isochrysidales</taxon>
        <taxon>Noelaerhabdaceae</taxon>
        <taxon>Emiliania</taxon>
    </lineage>
</organism>
<feature type="region of interest" description="Disordered" evidence="1">
    <location>
        <begin position="85"/>
        <end position="119"/>
    </location>
</feature>
<evidence type="ECO:0000313" key="3">
    <source>
        <dbReference type="Proteomes" id="UP000013827"/>
    </source>
</evidence>
<feature type="compositionally biased region" description="Polar residues" evidence="1">
    <location>
        <begin position="17"/>
        <end position="26"/>
    </location>
</feature>
<dbReference type="HOGENOM" id="CLU_468091_0_0_1"/>
<dbReference type="AlphaFoldDB" id="A0A0D3JL05"/>
<evidence type="ECO:0000256" key="1">
    <source>
        <dbReference type="SAM" id="MobiDB-lite"/>
    </source>
</evidence>